<gene>
    <name evidence="8" type="primary">pbp</name>
    <name evidence="8" type="ORF">ECLFYP2_00042</name>
</gene>
<dbReference type="GO" id="GO:0005886">
    <property type="term" value="C:plasma membrane"/>
    <property type="evidence" value="ECO:0007669"/>
    <property type="project" value="UniProtKB-SubCell"/>
</dbReference>
<keyword evidence="3 4" id="KW-0472">Membrane</keyword>
<feature type="domain" description="NTF2-like N-terminal transpeptidase" evidence="7">
    <location>
        <begin position="49"/>
        <end position="168"/>
    </location>
</feature>
<dbReference type="EMBL" id="CACRTX010000012">
    <property type="protein sequence ID" value="VYU34597.1"/>
    <property type="molecule type" value="Genomic_DNA"/>
</dbReference>
<evidence type="ECO:0000313" key="8">
    <source>
        <dbReference type="EMBL" id="VYU34597.1"/>
    </source>
</evidence>
<dbReference type="GO" id="GO:0008658">
    <property type="term" value="F:penicillin binding"/>
    <property type="evidence" value="ECO:0007669"/>
    <property type="project" value="InterPro"/>
</dbReference>
<evidence type="ECO:0000256" key="4">
    <source>
        <dbReference type="SAM" id="Phobius"/>
    </source>
</evidence>
<sequence>MSENRRSRNEKPAKSPKRFVWLALPAALLVLGGGYYGYTVYQDRQEEAAAKKALTSFIDALADQKYSDLPAFVSEDSLASTGFTEDEVSAKYEAIFTGIGAESFKASGIEVTPNDKDSDQFNFQYNGSLTTSLGELTELSYSGTITVADNEAKIDWSPQLIFPGMEGQEKVSISVDNATRGEILDRNNEPLAENGTLYQLGVVPGQLGTGDEKTANIKAIAERFDLTEEAINQALGQSWVQDELFVPLKIIEPTDEMPTGTSLKETTGRTYPLGEAAAQLIGYLGNVTAEDIEKDETLASNGQIGRSGLEAAFDKELRGENGGKIAITDEDGAEKVVLLEKERADGKDIQLTIDAQAQKTAFDSLQNQAGATVVTEPKTGDLLVLASSPSYDPNKMTQGISQEDYDAYEQNEDLPFISRFATAYAPGSTFKAITGAIGLENGTIDPTQSIAIDGLKWQKDSSWGDYFVTRVTDVASVNLKDALVYSDNIYMAQQTLSMGEDAFRDGLSKLIFGETLDLPIAMNPAQISNEDSFNSDILLADTGYGQGELLLNPIQQAAIYSVFANQGKLVYPRLVKEAEQKDKEVFKAETIDQINQDLTAVVSDPNGTAHSLAALNIPLAAKTGTAEIKEKQDEKGQENSFLFAFDSQDQGFLMVSMLEDRQENQSATGLAPELLTYLAEHY</sequence>
<feature type="domain" description="Penicillin-binding protein dimerisation" evidence="6">
    <location>
        <begin position="177"/>
        <end position="333"/>
    </location>
</feature>
<dbReference type="SUPFAM" id="SSF54427">
    <property type="entry name" value="NTF2-like"/>
    <property type="match status" value="1"/>
</dbReference>
<dbReference type="Gene3D" id="3.90.1310.10">
    <property type="entry name" value="Penicillin-binding protein 2a (Domain 2)"/>
    <property type="match status" value="1"/>
</dbReference>
<comment type="similarity">
    <text evidence="2">Belongs to the transpeptidase family.</text>
</comment>
<dbReference type="Pfam" id="PF05223">
    <property type="entry name" value="MecA_N"/>
    <property type="match status" value="1"/>
</dbReference>
<evidence type="ECO:0000256" key="3">
    <source>
        <dbReference type="ARBA" id="ARBA00023136"/>
    </source>
</evidence>
<dbReference type="PANTHER" id="PTHR30627">
    <property type="entry name" value="PEPTIDOGLYCAN D,D-TRANSPEPTIDASE"/>
    <property type="match status" value="1"/>
</dbReference>
<dbReference type="RefSeq" id="WP_421758224.1">
    <property type="nucleotide sequence ID" value="NZ_CACRTX010000012.1"/>
</dbReference>
<dbReference type="InterPro" id="IPR005311">
    <property type="entry name" value="PBP_dimer"/>
</dbReference>
<feature type="transmembrane region" description="Helical" evidence="4">
    <location>
        <begin position="20"/>
        <end position="38"/>
    </location>
</feature>
<comment type="subcellular location">
    <subcellularLocation>
        <location evidence="1">Cell membrane</location>
        <topology evidence="1">Single-pass membrane protein</topology>
    </subcellularLocation>
</comment>
<evidence type="ECO:0000259" key="6">
    <source>
        <dbReference type="Pfam" id="PF03717"/>
    </source>
</evidence>
<accession>A0A6N3EA60</accession>
<evidence type="ECO:0000256" key="2">
    <source>
        <dbReference type="ARBA" id="ARBA00007171"/>
    </source>
</evidence>
<dbReference type="Gene3D" id="3.30.1390.30">
    <property type="entry name" value="Penicillin-binding protein 2a, domain 3"/>
    <property type="match status" value="1"/>
</dbReference>
<keyword evidence="4" id="KW-1133">Transmembrane helix</keyword>
<dbReference type="SUPFAM" id="SSF56519">
    <property type="entry name" value="Penicillin binding protein dimerisation domain"/>
    <property type="match status" value="1"/>
</dbReference>
<reference evidence="8" key="1">
    <citation type="submission" date="2019-11" db="EMBL/GenBank/DDBJ databases">
        <authorList>
            <person name="Feng L."/>
        </authorList>
    </citation>
    <scope>NUCLEOTIDE SEQUENCE</scope>
    <source>
        <strain evidence="8">ECasseliflavusLFYP2</strain>
    </source>
</reference>
<dbReference type="InterPro" id="IPR012338">
    <property type="entry name" value="Beta-lactam/transpept-like"/>
</dbReference>
<dbReference type="Gene3D" id="3.10.450.100">
    <property type="entry name" value="NTF2-like, domain 1"/>
    <property type="match status" value="1"/>
</dbReference>
<dbReference type="Gene3D" id="3.40.710.10">
    <property type="entry name" value="DD-peptidase/beta-lactamase superfamily"/>
    <property type="match status" value="1"/>
</dbReference>
<dbReference type="Pfam" id="PF03717">
    <property type="entry name" value="PBP_dimer"/>
    <property type="match status" value="1"/>
</dbReference>
<dbReference type="GO" id="GO:0071555">
    <property type="term" value="P:cell wall organization"/>
    <property type="evidence" value="ECO:0007669"/>
    <property type="project" value="TreeGrafter"/>
</dbReference>
<dbReference type="GO" id="GO:0046677">
    <property type="term" value="P:response to antibiotic"/>
    <property type="evidence" value="ECO:0007669"/>
    <property type="project" value="InterPro"/>
</dbReference>
<dbReference type="InterPro" id="IPR050515">
    <property type="entry name" value="Beta-lactam/transpept"/>
</dbReference>
<dbReference type="InterPro" id="IPR036138">
    <property type="entry name" value="PBP_dimer_sf"/>
</dbReference>
<dbReference type="InterPro" id="IPR032710">
    <property type="entry name" value="NTF2-like_dom_sf"/>
</dbReference>
<organism evidence="8">
    <name type="scientific">Enterococcus casseliflavus</name>
    <name type="common">Enterococcus flavescens</name>
    <dbReference type="NCBI Taxonomy" id="37734"/>
    <lineage>
        <taxon>Bacteria</taxon>
        <taxon>Bacillati</taxon>
        <taxon>Bacillota</taxon>
        <taxon>Bacilli</taxon>
        <taxon>Lactobacillales</taxon>
        <taxon>Enterococcaceae</taxon>
        <taxon>Enterococcus</taxon>
    </lineage>
</organism>
<dbReference type="SUPFAM" id="SSF56601">
    <property type="entry name" value="beta-lactamase/transpeptidase-like"/>
    <property type="match status" value="1"/>
</dbReference>
<dbReference type="Pfam" id="PF00905">
    <property type="entry name" value="Transpeptidase"/>
    <property type="match status" value="1"/>
</dbReference>
<evidence type="ECO:0000259" key="5">
    <source>
        <dbReference type="Pfam" id="PF00905"/>
    </source>
</evidence>
<dbReference type="PANTHER" id="PTHR30627:SF25">
    <property type="entry name" value="PENICILLIN-BINDING PROTEIN 3"/>
    <property type="match status" value="1"/>
</dbReference>
<name>A0A6N3EA60_ENTCA</name>
<dbReference type="InterPro" id="IPR007887">
    <property type="entry name" value="MecA_N"/>
</dbReference>
<evidence type="ECO:0000256" key="1">
    <source>
        <dbReference type="ARBA" id="ARBA00004162"/>
    </source>
</evidence>
<proteinExistence type="inferred from homology"/>
<keyword evidence="4" id="KW-0812">Transmembrane</keyword>
<feature type="domain" description="Penicillin-binding protein transpeptidase" evidence="5">
    <location>
        <begin position="370"/>
        <end position="665"/>
    </location>
</feature>
<dbReference type="GO" id="GO:0071972">
    <property type="term" value="F:peptidoglycan L,D-transpeptidase activity"/>
    <property type="evidence" value="ECO:0007669"/>
    <property type="project" value="TreeGrafter"/>
</dbReference>
<protein>
    <submittedName>
        <fullName evidence="8">Beta-lactam-inducible penicillin-binding protein</fullName>
    </submittedName>
</protein>
<dbReference type="InterPro" id="IPR001460">
    <property type="entry name" value="PCN-bd_Tpept"/>
</dbReference>
<dbReference type="AlphaFoldDB" id="A0A6N3EA60"/>
<evidence type="ECO:0000259" key="7">
    <source>
        <dbReference type="Pfam" id="PF05223"/>
    </source>
</evidence>